<sequence length="451" mass="52464">MKLIDKYEGGGRDLTKWDWDHLIQEDRVHRSVYTDPDIYKMEMTKVFGDTWVYLAHESEIPEKNDYKTGYLGPRPIIITRNRNEVIRALFNRCTHRGATICRVEKGNARSFTCPYHGWNFSNEGKLNGVPWGQAYGENFDKNELNLIQVPRVESYKGFIFGTMNESAPSLEEHLGNARELLDQWIDRYDGNLIVRNSAHRMTLNGNWKFVFDNAGDGYHVSFSHRSLLAVGDRYGSGEDKDMTYFGKNPDSSPMYVQYLGNGHIFLDQRPMYNETGDMWEQQRPQPGREAYEDMIRKKYKDKADQYLDWSVGAQMNLSIFPNLLIIGNQIQVIEPISAEKTQLTWYATTVENLPEEINTLRMRAQEDFPAFGEPDDVTNFAECQRGLSIPEVEWVMFNRGYDVPDRQTVDERGVITAPVTDEAPMRGYFQEWKRLMSVERSEKICQELQKQ</sequence>
<dbReference type="GO" id="GO:0051537">
    <property type="term" value="F:2 iron, 2 sulfur cluster binding"/>
    <property type="evidence" value="ECO:0007669"/>
    <property type="project" value="UniProtKB-KW"/>
</dbReference>
<evidence type="ECO:0000256" key="2">
    <source>
        <dbReference type="ARBA" id="ARBA00022714"/>
    </source>
</evidence>
<dbReference type="PRINTS" id="PR00090">
    <property type="entry name" value="RNGDIOXGNASE"/>
</dbReference>
<keyword evidence="2" id="KW-0001">2Fe-2S</keyword>
<comment type="caution">
    <text evidence="10">The sequence shown here is derived from an EMBL/GenBank/DDBJ whole genome shotgun (WGS) entry which is preliminary data.</text>
</comment>
<evidence type="ECO:0000313" key="10">
    <source>
        <dbReference type="EMBL" id="RST77194.1"/>
    </source>
</evidence>
<keyword evidence="6" id="KW-0408">Iron</keyword>
<gene>
    <name evidence="10" type="ORF">D4T97_001465</name>
</gene>
<dbReference type="Proteomes" id="UP000287156">
    <property type="component" value="Unassembled WGS sequence"/>
</dbReference>
<dbReference type="SUPFAM" id="SSF50022">
    <property type="entry name" value="ISP domain"/>
    <property type="match status" value="1"/>
</dbReference>
<evidence type="ECO:0000313" key="11">
    <source>
        <dbReference type="Proteomes" id="UP000287156"/>
    </source>
</evidence>
<evidence type="ECO:0000256" key="6">
    <source>
        <dbReference type="ARBA" id="ARBA00023004"/>
    </source>
</evidence>
<dbReference type="InterPro" id="IPR017941">
    <property type="entry name" value="Rieske_2Fe-2S"/>
</dbReference>
<dbReference type="PANTHER" id="PTHR43756">
    <property type="entry name" value="CHOLINE MONOOXYGENASE, CHLOROPLASTIC"/>
    <property type="match status" value="1"/>
</dbReference>
<evidence type="ECO:0000256" key="3">
    <source>
        <dbReference type="ARBA" id="ARBA00022723"/>
    </source>
</evidence>
<dbReference type="AlphaFoldDB" id="A0A429Y7A5"/>
<reference evidence="10" key="1">
    <citation type="submission" date="2018-12" db="EMBL/GenBank/DDBJ databases">
        <authorList>
            <person name="Sun L."/>
            <person name="Chen Z."/>
        </authorList>
    </citation>
    <scope>NUCLEOTIDE SEQUENCE [LARGE SCALE GENOMIC DNA]</scope>
    <source>
        <strain evidence="10">3-2-2</strain>
    </source>
</reference>
<keyword evidence="7" id="KW-0411">Iron-sulfur</keyword>
<dbReference type="GO" id="GO:0016705">
    <property type="term" value="F:oxidoreductase activity, acting on paired donors, with incorporation or reduction of molecular oxygen"/>
    <property type="evidence" value="ECO:0007669"/>
    <property type="project" value="UniProtKB-ARBA"/>
</dbReference>
<evidence type="ECO:0000256" key="7">
    <source>
        <dbReference type="ARBA" id="ARBA00023014"/>
    </source>
</evidence>
<organism evidence="10 11">
    <name type="scientific">Siminovitchia acidinfaciens</name>
    <dbReference type="NCBI Taxonomy" id="2321395"/>
    <lineage>
        <taxon>Bacteria</taxon>
        <taxon>Bacillati</taxon>
        <taxon>Bacillota</taxon>
        <taxon>Bacilli</taxon>
        <taxon>Bacillales</taxon>
        <taxon>Bacillaceae</taxon>
        <taxon>Siminovitchia</taxon>
    </lineage>
</organism>
<comment type="similarity">
    <text evidence="1">Belongs to the bacterial ring-hydroxylating dioxygenase alpha subunit family.</text>
</comment>
<evidence type="ECO:0000256" key="5">
    <source>
        <dbReference type="ARBA" id="ARBA00023002"/>
    </source>
</evidence>
<dbReference type="PROSITE" id="PS51296">
    <property type="entry name" value="RIESKE"/>
    <property type="match status" value="1"/>
</dbReference>
<dbReference type="PROSITE" id="PS00570">
    <property type="entry name" value="RING_HYDROXYL_ALPHA"/>
    <property type="match status" value="1"/>
</dbReference>
<keyword evidence="3" id="KW-0479">Metal-binding</keyword>
<keyword evidence="11" id="KW-1185">Reference proteome</keyword>
<dbReference type="GO" id="GO:0004497">
    <property type="term" value="F:monooxygenase activity"/>
    <property type="evidence" value="ECO:0007669"/>
    <property type="project" value="UniProtKB-ARBA"/>
</dbReference>
<dbReference type="Pfam" id="PF00848">
    <property type="entry name" value="Ring_hydroxyl_A"/>
    <property type="match status" value="1"/>
</dbReference>
<dbReference type="Pfam" id="PF00355">
    <property type="entry name" value="Rieske"/>
    <property type="match status" value="1"/>
</dbReference>
<dbReference type="SUPFAM" id="SSF55961">
    <property type="entry name" value="Bet v1-like"/>
    <property type="match status" value="1"/>
</dbReference>
<feature type="domain" description="Rieske" evidence="9">
    <location>
        <begin position="52"/>
        <end position="161"/>
    </location>
</feature>
<keyword evidence="5" id="KW-0560">Oxidoreductase</keyword>
<dbReference type="GO" id="GO:0005506">
    <property type="term" value="F:iron ion binding"/>
    <property type="evidence" value="ECO:0007669"/>
    <property type="project" value="InterPro"/>
</dbReference>
<dbReference type="GO" id="GO:0051213">
    <property type="term" value="F:dioxygenase activity"/>
    <property type="evidence" value="ECO:0007669"/>
    <property type="project" value="UniProtKB-KW"/>
</dbReference>
<proteinExistence type="inferred from homology"/>
<dbReference type="Gene3D" id="3.90.380.10">
    <property type="entry name" value="Naphthalene 1,2-dioxygenase Alpha Subunit, Chain A, domain 1"/>
    <property type="match status" value="1"/>
</dbReference>
<accession>A0A429Y7A5</accession>
<dbReference type="OrthoDB" id="9800776at2"/>
<evidence type="ECO:0000256" key="4">
    <source>
        <dbReference type="ARBA" id="ARBA00022964"/>
    </source>
</evidence>
<dbReference type="InterPro" id="IPR015881">
    <property type="entry name" value="ARHD_Rieske_2Fe_2S"/>
</dbReference>
<dbReference type="EMBL" id="QYTV02000001">
    <property type="protein sequence ID" value="RST77194.1"/>
    <property type="molecule type" value="Genomic_DNA"/>
</dbReference>
<dbReference type="InterPro" id="IPR015879">
    <property type="entry name" value="Ring_hydroxy_dOase_asu_C_dom"/>
</dbReference>
<evidence type="ECO:0000256" key="1">
    <source>
        <dbReference type="ARBA" id="ARBA00008751"/>
    </source>
</evidence>
<evidence type="ECO:0000256" key="8">
    <source>
        <dbReference type="ARBA" id="ARBA00023027"/>
    </source>
</evidence>
<name>A0A429Y7A5_9BACI</name>
<evidence type="ECO:0000259" key="9">
    <source>
        <dbReference type="PROSITE" id="PS51296"/>
    </source>
</evidence>
<dbReference type="Gene3D" id="2.102.10.10">
    <property type="entry name" value="Rieske [2Fe-2S] iron-sulphur domain"/>
    <property type="match status" value="1"/>
</dbReference>
<dbReference type="InterPro" id="IPR001663">
    <property type="entry name" value="Rng_hydr_dOase-A"/>
</dbReference>
<keyword evidence="8" id="KW-0520">NAD</keyword>
<protein>
    <submittedName>
        <fullName evidence="10">Aromatic ring-hydroxylating dioxygenase subunit alpha</fullName>
    </submittedName>
</protein>
<dbReference type="CDD" id="cd08879">
    <property type="entry name" value="RHO_alpha_C_AntDO-like"/>
    <property type="match status" value="1"/>
</dbReference>
<keyword evidence="4 10" id="KW-0223">Dioxygenase</keyword>
<dbReference type="PANTHER" id="PTHR43756:SF1">
    <property type="entry name" value="3-PHENYLPROPIONATE_CINNAMIC ACID DIOXYGENASE SUBUNIT ALPHA"/>
    <property type="match status" value="1"/>
</dbReference>
<dbReference type="InterPro" id="IPR036922">
    <property type="entry name" value="Rieske_2Fe-2S_sf"/>
</dbReference>